<reference evidence="1" key="1">
    <citation type="journal article" date="2014" name="Front. Microbiol.">
        <title>High frequency of phylogenetically diverse reductive dehalogenase-homologous genes in deep subseafloor sedimentary metagenomes.</title>
        <authorList>
            <person name="Kawai M."/>
            <person name="Futagami T."/>
            <person name="Toyoda A."/>
            <person name="Takaki Y."/>
            <person name="Nishi S."/>
            <person name="Hori S."/>
            <person name="Arai W."/>
            <person name="Tsubouchi T."/>
            <person name="Morono Y."/>
            <person name="Uchiyama I."/>
            <person name="Ito T."/>
            <person name="Fujiyama A."/>
            <person name="Inagaki F."/>
            <person name="Takami H."/>
        </authorList>
    </citation>
    <scope>NUCLEOTIDE SEQUENCE</scope>
    <source>
        <strain evidence="1">Expedition CK06-06</strain>
    </source>
</reference>
<accession>X0XY40</accession>
<proteinExistence type="predicted"/>
<protein>
    <submittedName>
        <fullName evidence="1">Uncharacterized protein</fullName>
    </submittedName>
</protein>
<comment type="caution">
    <text evidence="1">The sequence shown here is derived from an EMBL/GenBank/DDBJ whole genome shotgun (WGS) entry which is preliminary data.</text>
</comment>
<evidence type="ECO:0000313" key="1">
    <source>
        <dbReference type="EMBL" id="GAG41463.1"/>
    </source>
</evidence>
<dbReference type="AlphaFoldDB" id="X0XY40"/>
<gene>
    <name evidence="1" type="ORF">S01H1_64331</name>
</gene>
<organism evidence="1">
    <name type="scientific">marine sediment metagenome</name>
    <dbReference type="NCBI Taxonomy" id="412755"/>
    <lineage>
        <taxon>unclassified sequences</taxon>
        <taxon>metagenomes</taxon>
        <taxon>ecological metagenomes</taxon>
    </lineage>
</organism>
<feature type="non-terminal residue" evidence="1">
    <location>
        <position position="172"/>
    </location>
</feature>
<dbReference type="EMBL" id="BARS01042396">
    <property type="protein sequence ID" value="GAG41463.1"/>
    <property type="molecule type" value="Genomic_DNA"/>
</dbReference>
<sequence length="172" mass="20452">MCEMLELYTPEYEVVNTKERVTIDLLKDGQDFLKQFEINSDYLLDTVSLVYKYLRNNRKIPHNLFKFFIAAYYIISRHPFSFPTHETKKVFCQKFGLPVSSLEYCVEKMKDSLNYIKILDDMNFPYFIDPKRDISLNVIKKLIRSKVEKAMMSFLLSQQSINSQILTEELVM</sequence>
<name>X0XY40_9ZZZZ</name>